<evidence type="ECO:0008006" key="3">
    <source>
        <dbReference type="Google" id="ProtNLM"/>
    </source>
</evidence>
<evidence type="ECO:0000313" key="2">
    <source>
        <dbReference type="Proteomes" id="UP001205740"/>
    </source>
</evidence>
<dbReference type="Gene3D" id="3.30.530.20">
    <property type="match status" value="1"/>
</dbReference>
<name>A0ABT1H5Y8_9NOCA</name>
<dbReference type="EMBL" id="JAMTCG010000007">
    <property type="protein sequence ID" value="MCP2162556.1"/>
    <property type="molecule type" value="Genomic_DNA"/>
</dbReference>
<dbReference type="SUPFAM" id="SSF55961">
    <property type="entry name" value="Bet v1-like"/>
    <property type="match status" value="1"/>
</dbReference>
<evidence type="ECO:0000313" key="1">
    <source>
        <dbReference type="EMBL" id="MCP2162556.1"/>
    </source>
</evidence>
<organism evidence="1 2">
    <name type="scientific">Williamsia serinedens</name>
    <dbReference type="NCBI Taxonomy" id="391736"/>
    <lineage>
        <taxon>Bacteria</taxon>
        <taxon>Bacillati</taxon>
        <taxon>Actinomycetota</taxon>
        <taxon>Actinomycetes</taxon>
        <taxon>Mycobacteriales</taxon>
        <taxon>Nocardiaceae</taxon>
        <taxon>Williamsia</taxon>
    </lineage>
</organism>
<gene>
    <name evidence="1" type="ORF">LX12_003764</name>
</gene>
<reference evidence="1 2" key="1">
    <citation type="submission" date="2022-06" db="EMBL/GenBank/DDBJ databases">
        <title>Genomic Encyclopedia of Archaeal and Bacterial Type Strains, Phase II (KMG-II): from individual species to whole genera.</title>
        <authorList>
            <person name="Goeker M."/>
        </authorList>
    </citation>
    <scope>NUCLEOTIDE SEQUENCE [LARGE SCALE GENOMIC DNA]</scope>
    <source>
        <strain evidence="1 2">DSM 45037</strain>
    </source>
</reference>
<sequence length="158" mass="16932">MTVLAARHAGVGDRDGVCEARPVNSVQVADETFVAASPRAVAAVVGDRTRWRRWWPDLHLEVVEDRGEQGVRWRVGGALTGTMEIWCQPVLDGFVLHYFLHAEPTGGAAGRAGAENHRRRVAGRRMSTEVKRRLESGRAAGEPAVGADGADVAVTGGV</sequence>
<dbReference type="InterPro" id="IPR023393">
    <property type="entry name" value="START-like_dom_sf"/>
</dbReference>
<protein>
    <recommendedName>
        <fullName evidence="3">Polyketide cyclase / dehydrase and lipid transport</fullName>
    </recommendedName>
</protein>
<accession>A0ABT1H5Y8</accession>
<dbReference type="Proteomes" id="UP001205740">
    <property type="component" value="Unassembled WGS sequence"/>
</dbReference>
<comment type="caution">
    <text evidence="1">The sequence shown here is derived from an EMBL/GenBank/DDBJ whole genome shotgun (WGS) entry which is preliminary data.</text>
</comment>
<proteinExistence type="predicted"/>
<keyword evidence="2" id="KW-1185">Reference proteome</keyword>